<dbReference type="EMBL" id="JAATHJ010000022">
    <property type="protein sequence ID" value="NJP38479.1"/>
    <property type="molecule type" value="Genomic_DNA"/>
</dbReference>
<dbReference type="GO" id="GO:0016209">
    <property type="term" value="F:antioxidant activity"/>
    <property type="evidence" value="ECO:0007669"/>
    <property type="project" value="InterPro"/>
</dbReference>
<dbReference type="Proteomes" id="UP000752012">
    <property type="component" value="Unassembled WGS sequence"/>
</dbReference>
<keyword evidence="1" id="KW-1015">Disulfide bond</keyword>
<dbReference type="GO" id="GO:0016491">
    <property type="term" value="F:oxidoreductase activity"/>
    <property type="evidence" value="ECO:0007669"/>
    <property type="project" value="InterPro"/>
</dbReference>
<keyword evidence="4" id="KW-1185">Reference proteome</keyword>
<comment type="caution">
    <text evidence="3">The sequence shown here is derived from an EMBL/GenBank/DDBJ whole genome shotgun (WGS) entry which is preliminary data.</text>
</comment>
<dbReference type="InterPro" id="IPR000866">
    <property type="entry name" value="AhpC/TSA"/>
</dbReference>
<organism evidence="3 4">
    <name type="scientific">Alkalicoccus luteus</name>
    <dbReference type="NCBI Taxonomy" id="1237094"/>
    <lineage>
        <taxon>Bacteria</taxon>
        <taxon>Bacillati</taxon>
        <taxon>Bacillota</taxon>
        <taxon>Bacilli</taxon>
        <taxon>Bacillales</taxon>
        <taxon>Bacillaceae</taxon>
        <taxon>Alkalicoccus</taxon>
    </lineage>
</organism>
<gene>
    <name evidence="3" type="ORF">HCN83_12855</name>
</gene>
<dbReference type="AlphaFoldDB" id="A0A969PVW9"/>
<reference evidence="3 4" key="1">
    <citation type="submission" date="2020-03" db="EMBL/GenBank/DDBJ databases">
        <title>Assessment of the enzymatic potential of alkaline-tolerant lipase obtained from Bacillus luteus H11 (technogenic soil) for the bioremediation of saline soils contaminated with petroleum substances.</title>
        <authorList>
            <person name="Kalwasinska A."/>
        </authorList>
    </citation>
    <scope>NUCLEOTIDE SEQUENCE [LARGE SCALE GENOMIC DNA]</scope>
    <source>
        <strain evidence="3 4">H11</strain>
    </source>
</reference>
<dbReference type="Pfam" id="PF00578">
    <property type="entry name" value="AhpC-TSA"/>
    <property type="match status" value="1"/>
</dbReference>
<evidence type="ECO:0000313" key="4">
    <source>
        <dbReference type="Proteomes" id="UP000752012"/>
    </source>
</evidence>
<dbReference type="InterPro" id="IPR036249">
    <property type="entry name" value="Thioredoxin-like_sf"/>
</dbReference>
<evidence type="ECO:0000313" key="3">
    <source>
        <dbReference type="EMBL" id="NJP38479.1"/>
    </source>
</evidence>
<feature type="domain" description="Alkyl hydroperoxide reductase subunit C/ Thiol specific antioxidant" evidence="2">
    <location>
        <begin position="6"/>
        <end position="45"/>
    </location>
</feature>
<accession>A0A969PVW9</accession>
<proteinExistence type="predicted"/>
<name>A0A969PVW9_9BACI</name>
<dbReference type="Gene3D" id="3.40.30.10">
    <property type="entry name" value="Glutaredoxin"/>
    <property type="match status" value="1"/>
</dbReference>
<evidence type="ECO:0000256" key="1">
    <source>
        <dbReference type="ARBA" id="ARBA00023157"/>
    </source>
</evidence>
<protein>
    <submittedName>
        <fullName evidence="3">Redoxin domain-containing protein</fullName>
    </submittedName>
</protein>
<sequence>MTVSEGKRVPEFTLPSTKRKSMSLSDYMGEKHVLLVFFPLAFTPG</sequence>
<evidence type="ECO:0000259" key="2">
    <source>
        <dbReference type="Pfam" id="PF00578"/>
    </source>
</evidence>
<dbReference type="SUPFAM" id="SSF52833">
    <property type="entry name" value="Thioredoxin-like"/>
    <property type="match status" value="1"/>
</dbReference>